<dbReference type="RefSeq" id="WP_014491742.1">
    <property type="nucleotide sequence ID" value="NZ_BJNK01000024.1"/>
</dbReference>
<dbReference type="InterPro" id="IPR052156">
    <property type="entry name" value="BCAA_Transport_ATP-bd_LivF"/>
</dbReference>
<evidence type="ECO:0000256" key="3">
    <source>
        <dbReference type="ARBA" id="ARBA00022970"/>
    </source>
</evidence>
<evidence type="ECO:0000259" key="4">
    <source>
        <dbReference type="PROSITE" id="PS50893"/>
    </source>
</evidence>
<keyword evidence="8" id="KW-1185">Reference proteome</keyword>
<reference evidence="5 7" key="1">
    <citation type="submission" date="2014-09" db="EMBL/GenBank/DDBJ databases">
        <title>Draft genome of Bradyrhizobium japonicum Is-34.</title>
        <authorList>
            <person name="Tsurumaru H."/>
            <person name="Yamakawa T."/>
            <person name="Hashimoto S."/>
            <person name="Okizaki K."/>
            <person name="Kanesaki Y."/>
            <person name="Yoshikawa H."/>
            <person name="Yajima S."/>
        </authorList>
    </citation>
    <scope>NUCLEOTIDE SEQUENCE [LARGE SCALE GENOMIC DNA]</scope>
    <source>
        <strain evidence="5 7">Is-34</strain>
    </source>
</reference>
<sequence>MALDVTDLSAGYGDVTVLRGVTCSVSANSVAALLGANGAGKTTTLNAISGLQANVSSGTVRLEGIDITRMPAHERVEAGIAHVPQGRQLFAFMSVRENLELGSYAPRARGHEKDALDRVLSIFPRLKERLGQQAGSLSGGEQQMCAIARGLMSRPRYLLLDEPSLGLAPIVVKQVMAVIGQIVAQGIGILLVEQNVALALKQAQYAYVLEHARIAIEGPAAALQNDDRVRKAYLGL</sequence>
<dbReference type="InterPro" id="IPR003439">
    <property type="entry name" value="ABC_transporter-like_ATP-bd"/>
</dbReference>
<dbReference type="Proteomes" id="UP000030377">
    <property type="component" value="Unassembled WGS sequence"/>
</dbReference>
<dbReference type="CDD" id="cd03224">
    <property type="entry name" value="ABC_TM1139_LivF_branched"/>
    <property type="match status" value="1"/>
</dbReference>
<keyword evidence="5" id="KW-0547">Nucleotide-binding</keyword>
<dbReference type="PATRIC" id="fig|375.37.peg.1343"/>
<reference evidence="6 8" key="2">
    <citation type="submission" date="2024-06" db="EMBL/GenBank/DDBJ databases">
        <title>Genomic Encyclopedia of Type Strains, Phase V (KMG-V): Genome sequencing to study the core and pangenomes of soil and plant-associated prokaryotes.</title>
        <authorList>
            <person name="Whitman W."/>
        </authorList>
    </citation>
    <scope>NUCLEOTIDE SEQUENCE [LARGE SCALE GENOMIC DNA]</scope>
    <source>
        <strain evidence="6 8">USDA 160</strain>
    </source>
</reference>
<dbReference type="SUPFAM" id="SSF52540">
    <property type="entry name" value="P-loop containing nucleoside triphosphate hydrolases"/>
    <property type="match status" value="1"/>
</dbReference>
<dbReference type="Proteomes" id="UP001549291">
    <property type="component" value="Unassembled WGS sequence"/>
</dbReference>
<dbReference type="PANTHER" id="PTHR43820">
    <property type="entry name" value="HIGH-AFFINITY BRANCHED-CHAIN AMINO ACID TRANSPORT ATP-BINDING PROTEIN LIVF"/>
    <property type="match status" value="1"/>
</dbReference>
<dbReference type="GeneID" id="64073347"/>
<protein>
    <submittedName>
        <fullName evidence="6">Branched-chain amino acid transport system ATP-binding protein</fullName>
    </submittedName>
    <submittedName>
        <fullName evidence="5">Leucine/isoleucine/valine transporter ATP-binding subunit</fullName>
    </submittedName>
</protein>
<dbReference type="InterPro" id="IPR027417">
    <property type="entry name" value="P-loop_NTPase"/>
</dbReference>
<evidence type="ECO:0000313" key="6">
    <source>
        <dbReference type="EMBL" id="MET4717894.1"/>
    </source>
</evidence>
<organism evidence="5 7">
    <name type="scientific">Bradyrhizobium japonicum</name>
    <dbReference type="NCBI Taxonomy" id="375"/>
    <lineage>
        <taxon>Bacteria</taxon>
        <taxon>Pseudomonadati</taxon>
        <taxon>Pseudomonadota</taxon>
        <taxon>Alphaproteobacteria</taxon>
        <taxon>Hyphomicrobiales</taxon>
        <taxon>Nitrobacteraceae</taxon>
        <taxon>Bradyrhizobium</taxon>
    </lineage>
</organism>
<feature type="domain" description="ABC transporter" evidence="4">
    <location>
        <begin position="3"/>
        <end position="236"/>
    </location>
</feature>
<dbReference type="GO" id="GO:0015807">
    <property type="term" value="P:L-amino acid transport"/>
    <property type="evidence" value="ECO:0007669"/>
    <property type="project" value="TreeGrafter"/>
</dbReference>
<dbReference type="KEGG" id="bjp:RN69_07815"/>
<dbReference type="PANTHER" id="PTHR43820:SF4">
    <property type="entry name" value="HIGH-AFFINITY BRANCHED-CHAIN AMINO ACID TRANSPORT ATP-BINDING PROTEIN LIVF"/>
    <property type="match status" value="1"/>
</dbReference>
<dbReference type="Pfam" id="PF00005">
    <property type="entry name" value="ABC_tran"/>
    <property type="match status" value="1"/>
</dbReference>
<dbReference type="GO" id="GO:0015658">
    <property type="term" value="F:branched-chain amino acid transmembrane transporter activity"/>
    <property type="evidence" value="ECO:0007669"/>
    <property type="project" value="TreeGrafter"/>
</dbReference>
<proteinExistence type="inferred from homology"/>
<evidence type="ECO:0000313" key="8">
    <source>
        <dbReference type="Proteomes" id="UP001549291"/>
    </source>
</evidence>
<accession>A0A0A3XLS3</accession>
<keyword evidence="3" id="KW-0029">Amino-acid transport</keyword>
<dbReference type="EMBL" id="JRPN01000025">
    <property type="protein sequence ID" value="KGT75347.1"/>
    <property type="molecule type" value="Genomic_DNA"/>
</dbReference>
<keyword evidence="2" id="KW-0813">Transport</keyword>
<dbReference type="GO" id="GO:0016887">
    <property type="term" value="F:ATP hydrolysis activity"/>
    <property type="evidence" value="ECO:0007669"/>
    <property type="project" value="InterPro"/>
</dbReference>
<comment type="caution">
    <text evidence="5">The sequence shown here is derived from an EMBL/GenBank/DDBJ whole genome shotgun (WGS) entry which is preliminary data.</text>
</comment>
<name>A0A0A3XLS3_BRAJP</name>
<keyword evidence="5" id="KW-0067">ATP-binding</keyword>
<gene>
    <name evidence="5" type="primary">livF</name>
    <name evidence="6" type="ORF">ABIF63_002000</name>
    <name evidence="5" type="ORF">MA20_33210</name>
</gene>
<dbReference type="AlphaFoldDB" id="A0A0A3XLS3"/>
<evidence type="ECO:0000256" key="2">
    <source>
        <dbReference type="ARBA" id="ARBA00022448"/>
    </source>
</evidence>
<dbReference type="GO" id="GO:0005524">
    <property type="term" value="F:ATP binding"/>
    <property type="evidence" value="ECO:0007669"/>
    <property type="project" value="UniProtKB-KW"/>
</dbReference>
<dbReference type="EMBL" id="JBEPTQ010000002">
    <property type="protein sequence ID" value="MET4717894.1"/>
    <property type="molecule type" value="Genomic_DNA"/>
</dbReference>
<dbReference type="Gene3D" id="3.40.50.300">
    <property type="entry name" value="P-loop containing nucleotide triphosphate hydrolases"/>
    <property type="match status" value="1"/>
</dbReference>
<dbReference type="STRING" id="375.BKD09_RS11050"/>
<dbReference type="PROSITE" id="PS50893">
    <property type="entry name" value="ABC_TRANSPORTER_2"/>
    <property type="match status" value="1"/>
</dbReference>
<comment type="similarity">
    <text evidence="1">Belongs to the ABC transporter superfamily.</text>
</comment>
<evidence type="ECO:0000256" key="1">
    <source>
        <dbReference type="ARBA" id="ARBA00005417"/>
    </source>
</evidence>
<evidence type="ECO:0000313" key="7">
    <source>
        <dbReference type="Proteomes" id="UP000030377"/>
    </source>
</evidence>
<evidence type="ECO:0000313" key="5">
    <source>
        <dbReference type="EMBL" id="KGT75347.1"/>
    </source>
</evidence>